<dbReference type="InterPro" id="IPR014100">
    <property type="entry name" value="GTP-bd_Obg/CgtA"/>
</dbReference>
<name>A0A1W9NXW2_UNCC3</name>
<gene>
    <name evidence="7" type="primary">obg</name>
    <name evidence="10" type="ORF">B5M47_02885</name>
</gene>
<dbReference type="PANTHER" id="PTHR11702">
    <property type="entry name" value="DEVELOPMENTALLY REGULATED GTP-BINDING PROTEIN-RELATED"/>
    <property type="match status" value="1"/>
</dbReference>
<comment type="subcellular location">
    <subcellularLocation>
        <location evidence="7">Cytoplasm</location>
    </subcellularLocation>
</comment>
<keyword evidence="3 7" id="KW-0547">Nucleotide-binding</keyword>
<dbReference type="PROSITE" id="PS51883">
    <property type="entry name" value="OBG"/>
    <property type="match status" value="1"/>
</dbReference>
<comment type="caution">
    <text evidence="10">The sequence shown here is derived from an EMBL/GenBank/DDBJ whole genome shotgun (WGS) entry which is preliminary data.</text>
</comment>
<dbReference type="STRING" id="1968527.B5M47_02885"/>
<comment type="similarity">
    <text evidence="1 7">Belongs to the TRAFAC class OBG-HflX-like GTPase superfamily. OBG GTPase family.</text>
</comment>
<evidence type="ECO:0000259" key="8">
    <source>
        <dbReference type="PROSITE" id="PS51710"/>
    </source>
</evidence>
<dbReference type="Proteomes" id="UP000192520">
    <property type="component" value="Unassembled WGS sequence"/>
</dbReference>
<comment type="function">
    <text evidence="7">An essential GTPase which binds GTP, GDP and possibly (p)ppGpp with moderate affinity, with high nucleotide exchange rates and a fairly low GTP hydrolysis rate. Plays a role in control of the cell cycle, stress response, ribosome biogenesis and in those bacteria that undergo differentiation, in morphogenesis control.</text>
</comment>
<evidence type="ECO:0000256" key="3">
    <source>
        <dbReference type="ARBA" id="ARBA00022741"/>
    </source>
</evidence>
<dbReference type="AlphaFoldDB" id="A0A1W9NXW2"/>
<feature type="domain" description="OBG-type G" evidence="8">
    <location>
        <begin position="185"/>
        <end position="372"/>
    </location>
</feature>
<dbReference type="InterPro" id="IPR006073">
    <property type="entry name" value="GTP-bd"/>
</dbReference>
<dbReference type="SUPFAM" id="SSF82051">
    <property type="entry name" value="Obg GTP-binding protein N-terminal domain"/>
    <property type="match status" value="1"/>
</dbReference>
<feature type="binding site" evidence="7">
    <location>
        <begin position="242"/>
        <end position="245"/>
    </location>
    <ligand>
        <name>GTP</name>
        <dbReference type="ChEBI" id="CHEBI:37565"/>
    </ligand>
</feature>
<feature type="domain" description="Obg" evidence="9">
    <location>
        <begin position="2"/>
        <end position="184"/>
    </location>
</feature>
<keyword evidence="5 7" id="KW-0460">Magnesium</keyword>
<evidence type="ECO:0000256" key="5">
    <source>
        <dbReference type="ARBA" id="ARBA00022842"/>
    </source>
</evidence>
<protein>
    <recommendedName>
        <fullName evidence="7">GTPase Obg</fullName>
        <ecNumber evidence="7">3.6.5.-</ecNumber>
    </recommendedName>
    <alternativeName>
        <fullName evidence="7">GTP-binding protein Obg</fullName>
    </alternativeName>
</protein>
<comment type="subunit">
    <text evidence="7">Monomer.</text>
</comment>
<keyword evidence="4 7" id="KW-0378">Hydrolase</keyword>
<dbReference type="InterPro" id="IPR031167">
    <property type="entry name" value="G_OBG"/>
</dbReference>
<dbReference type="EC" id="3.6.5.-" evidence="7"/>
<feature type="binding site" evidence="7">
    <location>
        <begin position="353"/>
        <end position="355"/>
    </location>
    <ligand>
        <name>GTP</name>
        <dbReference type="ChEBI" id="CHEBI:37565"/>
    </ligand>
</feature>
<dbReference type="Pfam" id="PF01926">
    <property type="entry name" value="MMR_HSR1"/>
    <property type="match status" value="1"/>
</dbReference>
<dbReference type="InterPro" id="IPR036726">
    <property type="entry name" value="GTP1_OBG_dom_sf"/>
</dbReference>
<reference evidence="11" key="1">
    <citation type="submission" date="2017-03" db="EMBL/GenBank/DDBJ databases">
        <title>Novel pathways for hydrocarbon cycling and metabolic interdependencies in hydrothermal sediment communities.</title>
        <authorList>
            <person name="Dombrowski N."/>
            <person name="Seitz K."/>
            <person name="Teske A."/>
            <person name="Baker B."/>
        </authorList>
    </citation>
    <scope>NUCLEOTIDE SEQUENCE [LARGE SCALE GENOMIC DNA]</scope>
</reference>
<evidence type="ECO:0000256" key="7">
    <source>
        <dbReference type="HAMAP-Rule" id="MF_01454"/>
    </source>
</evidence>
<dbReference type="EMBL" id="MZGJ01000016">
    <property type="protein sequence ID" value="OQX50862.1"/>
    <property type="molecule type" value="Genomic_DNA"/>
</dbReference>
<dbReference type="InterPro" id="IPR045086">
    <property type="entry name" value="OBG_GTPase"/>
</dbReference>
<dbReference type="InterPro" id="IPR027417">
    <property type="entry name" value="P-loop_NTPase"/>
</dbReference>
<feature type="binding site" evidence="7">
    <location>
        <begin position="216"/>
        <end position="220"/>
    </location>
    <ligand>
        <name>GTP</name>
        <dbReference type="ChEBI" id="CHEBI:37565"/>
    </ligand>
</feature>
<feature type="binding site" evidence="7">
    <location>
        <begin position="322"/>
        <end position="325"/>
    </location>
    <ligand>
        <name>GTP</name>
        <dbReference type="ChEBI" id="CHEBI:37565"/>
    </ligand>
</feature>
<dbReference type="GO" id="GO:0003924">
    <property type="term" value="F:GTPase activity"/>
    <property type="evidence" value="ECO:0007669"/>
    <property type="project" value="UniProtKB-UniRule"/>
</dbReference>
<dbReference type="HAMAP" id="MF_01454">
    <property type="entry name" value="GTPase_Obg"/>
    <property type="match status" value="1"/>
</dbReference>
<dbReference type="PANTHER" id="PTHR11702:SF31">
    <property type="entry name" value="MITOCHONDRIAL RIBOSOME-ASSOCIATED GTPASE 2"/>
    <property type="match status" value="1"/>
</dbReference>
<dbReference type="Pfam" id="PF01018">
    <property type="entry name" value="GTP1_OBG"/>
    <property type="match status" value="1"/>
</dbReference>
<evidence type="ECO:0000256" key="4">
    <source>
        <dbReference type="ARBA" id="ARBA00022801"/>
    </source>
</evidence>
<dbReference type="NCBIfam" id="NF008956">
    <property type="entry name" value="PRK12299.1"/>
    <property type="match status" value="1"/>
</dbReference>
<dbReference type="PROSITE" id="PS00905">
    <property type="entry name" value="GTP1_OBG"/>
    <property type="match status" value="1"/>
</dbReference>
<dbReference type="GO" id="GO:0042254">
    <property type="term" value="P:ribosome biogenesis"/>
    <property type="evidence" value="ECO:0007669"/>
    <property type="project" value="UniProtKB-UniRule"/>
</dbReference>
<dbReference type="GO" id="GO:0000287">
    <property type="term" value="F:magnesium ion binding"/>
    <property type="evidence" value="ECO:0007669"/>
    <property type="project" value="InterPro"/>
</dbReference>
<dbReference type="FunFam" id="2.70.210.12:FF:000001">
    <property type="entry name" value="GTPase Obg"/>
    <property type="match status" value="1"/>
</dbReference>
<dbReference type="InterPro" id="IPR006074">
    <property type="entry name" value="GTP1-OBG_CS"/>
</dbReference>
<evidence type="ECO:0000313" key="11">
    <source>
        <dbReference type="Proteomes" id="UP000192520"/>
    </source>
</evidence>
<dbReference type="PIRSF" id="PIRSF002401">
    <property type="entry name" value="GTP_bd_Obg/CgtA"/>
    <property type="match status" value="1"/>
</dbReference>
<keyword evidence="2 7" id="KW-0963">Cytoplasm</keyword>
<comment type="cofactor">
    <cofactor evidence="7">
        <name>Mg(2+)</name>
        <dbReference type="ChEBI" id="CHEBI:18420"/>
    </cofactor>
</comment>
<feature type="binding site" evidence="7">
    <location>
        <position position="218"/>
    </location>
    <ligand>
        <name>Mg(2+)</name>
        <dbReference type="ChEBI" id="CHEBI:18420"/>
    </ligand>
</feature>
<accession>A0A1W9NXW2</accession>
<feature type="binding site" evidence="7">
    <location>
        <position position="198"/>
    </location>
    <ligand>
        <name>Mg(2+)</name>
        <dbReference type="ChEBI" id="CHEBI:18420"/>
    </ligand>
</feature>
<proteinExistence type="inferred from homology"/>
<evidence type="ECO:0000256" key="2">
    <source>
        <dbReference type="ARBA" id="ARBA00022490"/>
    </source>
</evidence>
<dbReference type="GO" id="GO:0005525">
    <property type="term" value="F:GTP binding"/>
    <property type="evidence" value="ECO:0007669"/>
    <property type="project" value="UniProtKB-UniRule"/>
</dbReference>
<dbReference type="InterPro" id="IPR006169">
    <property type="entry name" value="GTP1_OBG_dom"/>
</dbReference>
<dbReference type="GO" id="GO:0005737">
    <property type="term" value="C:cytoplasm"/>
    <property type="evidence" value="ECO:0007669"/>
    <property type="project" value="UniProtKB-SubCell"/>
</dbReference>
<dbReference type="Gene3D" id="2.70.210.12">
    <property type="entry name" value="GTP1/OBG domain"/>
    <property type="match status" value="1"/>
</dbReference>
<dbReference type="Gene3D" id="3.40.50.300">
    <property type="entry name" value="P-loop containing nucleotide triphosphate hydrolases"/>
    <property type="match status" value="1"/>
</dbReference>
<dbReference type="CDD" id="cd01898">
    <property type="entry name" value="Obg"/>
    <property type="match status" value="1"/>
</dbReference>
<dbReference type="PRINTS" id="PR00326">
    <property type="entry name" value="GTP1OBG"/>
</dbReference>
<comment type="caution">
    <text evidence="7">Lacks conserved residue(s) required for the propagation of feature annotation.</text>
</comment>
<sequence length="405" mass="44079">MRSFIDVCTITVCAGSGGDGLVAFRRERGRPKAGPDGGDGGDGGDIYIEADNNLGTLYDFTRLRSFRASDGRRGGDNKKKGARGKDLVLRVPVGTIIKLKMRNGKLKVLEDLNRAGQRVLVAKGGRGGRGNAHLRLNALRSQQVLSEGCFYQAPVKRRGDAKYYWAEKGKKGEEKELVLELKLIADVGIVGLPNAGKTTLLNRLTNSRARVGEYPFTTLSPNLGVMRADKGKFATDTLVVADIPGLIEGAAEGKGLGDNFLRHVERTKILVHVIDPLHDKEKSQSPEADLVETTLEAYQTVRRELGLWSRRLLEKPEIVVINKADVTEVRNDFNAIKRGLQKAIGGKKVVLVSAVTGEGREELISSLFELFASVPPTKLDSVQGEGGGNSTKEVRIYTINSLKHL</sequence>
<evidence type="ECO:0000259" key="9">
    <source>
        <dbReference type="PROSITE" id="PS51883"/>
    </source>
</evidence>
<keyword evidence="7" id="KW-0479">Metal-binding</keyword>
<evidence type="ECO:0000313" key="10">
    <source>
        <dbReference type="EMBL" id="OQX50862.1"/>
    </source>
</evidence>
<dbReference type="SUPFAM" id="SSF52540">
    <property type="entry name" value="P-loop containing nucleoside triphosphate hydrolases"/>
    <property type="match status" value="1"/>
</dbReference>
<organism evidence="10 11">
    <name type="scientific">candidate division CPR3 bacterium 4484_211</name>
    <dbReference type="NCBI Taxonomy" id="1968527"/>
    <lineage>
        <taxon>Bacteria</taxon>
        <taxon>Bacteria division CPR3</taxon>
    </lineage>
</organism>
<evidence type="ECO:0000256" key="6">
    <source>
        <dbReference type="ARBA" id="ARBA00023134"/>
    </source>
</evidence>
<keyword evidence="6 7" id="KW-0342">GTP-binding</keyword>
<dbReference type="PROSITE" id="PS51710">
    <property type="entry name" value="G_OBG"/>
    <property type="match status" value="1"/>
</dbReference>
<evidence type="ECO:0000256" key="1">
    <source>
        <dbReference type="ARBA" id="ARBA00007699"/>
    </source>
</evidence>